<dbReference type="EMBL" id="JBAWTH010000001">
    <property type="protein sequence ID" value="KAL2293364.1"/>
    <property type="molecule type" value="Genomic_DNA"/>
</dbReference>
<dbReference type="InterPro" id="IPR036640">
    <property type="entry name" value="ABC1_TM_sf"/>
</dbReference>
<gene>
    <name evidence="9" type="ORF">FJTKL_05288</name>
</gene>
<evidence type="ECO:0000256" key="5">
    <source>
        <dbReference type="ARBA" id="ARBA00022989"/>
    </source>
</evidence>
<keyword evidence="4" id="KW-0677">Repeat</keyword>
<feature type="transmembrane region" description="Helical" evidence="7">
    <location>
        <begin position="42"/>
        <end position="66"/>
    </location>
</feature>
<name>A0ABR4FFA2_9PEZI</name>
<dbReference type="Pfam" id="PF00005">
    <property type="entry name" value="ABC_tran"/>
    <property type="match status" value="1"/>
</dbReference>
<evidence type="ECO:0000256" key="2">
    <source>
        <dbReference type="ARBA" id="ARBA00022448"/>
    </source>
</evidence>
<keyword evidence="3 7" id="KW-0812">Transmembrane</keyword>
<feature type="transmembrane region" description="Helical" evidence="7">
    <location>
        <begin position="72"/>
        <end position="89"/>
    </location>
</feature>
<keyword evidence="5 7" id="KW-1133">Transmembrane helix</keyword>
<dbReference type="PANTHER" id="PTHR43394">
    <property type="entry name" value="ATP-DEPENDENT PERMEASE MDL1, MITOCHONDRIAL"/>
    <property type="match status" value="1"/>
</dbReference>
<keyword evidence="10" id="KW-1185">Reference proteome</keyword>
<accession>A0ABR4FFA2</accession>
<dbReference type="PANTHER" id="PTHR43394:SF11">
    <property type="entry name" value="ATP-BINDING CASSETTE TRANSPORTER"/>
    <property type="match status" value="1"/>
</dbReference>
<dbReference type="InterPro" id="IPR039421">
    <property type="entry name" value="Type_1_exporter"/>
</dbReference>
<feature type="domain" description="ABC transporter" evidence="8">
    <location>
        <begin position="178"/>
        <end position="285"/>
    </location>
</feature>
<protein>
    <recommendedName>
        <fullName evidence="8">ABC transporter domain-containing protein</fullName>
    </recommendedName>
</protein>
<evidence type="ECO:0000256" key="3">
    <source>
        <dbReference type="ARBA" id="ARBA00022692"/>
    </source>
</evidence>
<evidence type="ECO:0000256" key="7">
    <source>
        <dbReference type="SAM" id="Phobius"/>
    </source>
</evidence>
<proteinExistence type="predicted"/>
<dbReference type="InterPro" id="IPR027417">
    <property type="entry name" value="P-loop_NTPase"/>
</dbReference>
<dbReference type="SUPFAM" id="SSF90123">
    <property type="entry name" value="ABC transporter transmembrane region"/>
    <property type="match status" value="1"/>
</dbReference>
<keyword evidence="6 7" id="KW-0472">Membrane</keyword>
<keyword evidence="2" id="KW-0813">Transport</keyword>
<evidence type="ECO:0000313" key="10">
    <source>
        <dbReference type="Proteomes" id="UP001600888"/>
    </source>
</evidence>
<evidence type="ECO:0000313" key="9">
    <source>
        <dbReference type="EMBL" id="KAL2293364.1"/>
    </source>
</evidence>
<comment type="caution">
    <text evidence="9">The sequence shown here is derived from an EMBL/GenBank/DDBJ whole genome shotgun (WGS) entry which is preliminary data.</text>
</comment>
<feature type="transmembrane region" description="Helical" evidence="7">
    <location>
        <begin position="101"/>
        <end position="121"/>
    </location>
</feature>
<reference evidence="9 10" key="1">
    <citation type="submission" date="2024-03" db="EMBL/GenBank/DDBJ databases">
        <title>A high-quality draft genome sequence of Diaporthe vaccinii, a causative agent of upright dieback and viscid rot disease in cranberry plants.</title>
        <authorList>
            <person name="Sarrasin M."/>
            <person name="Lang B.F."/>
            <person name="Burger G."/>
        </authorList>
    </citation>
    <scope>NUCLEOTIDE SEQUENCE [LARGE SCALE GENOMIC DNA]</scope>
    <source>
        <strain evidence="9 10">IS7</strain>
    </source>
</reference>
<evidence type="ECO:0000256" key="6">
    <source>
        <dbReference type="ARBA" id="ARBA00023136"/>
    </source>
</evidence>
<comment type="subcellular location">
    <subcellularLocation>
        <location evidence="1">Membrane</location>
        <topology evidence="1">Multi-pass membrane protein</topology>
    </subcellularLocation>
</comment>
<dbReference type="Gene3D" id="3.40.50.300">
    <property type="entry name" value="P-loop containing nucleotide triphosphate hydrolases"/>
    <property type="match status" value="1"/>
</dbReference>
<evidence type="ECO:0000256" key="4">
    <source>
        <dbReference type="ARBA" id="ARBA00022737"/>
    </source>
</evidence>
<organism evidence="9 10">
    <name type="scientific">Diaporthe vaccinii</name>
    <dbReference type="NCBI Taxonomy" id="105482"/>
    <lineage>
        <taxon>Eukaryota</taxon>
        <taxon>Fungi</taxon>
        <taxon>Dikarya</taxon>
        <taxon>Ascomycota</taxon>
        <taxon>Pezizomycotina</taxon>
        <taxon>Sordariomycetes</taxon>
        <taxon>Sordariomycetidae</taxon>
        <taxon>Diaporthales</taxon>
        <taxon>Diaporthaceae</taxon>
        <taxon>Diaporthe</taxon>
        <taxon>Diaporthe eres species complex</taxon>
    </lineage>
</organism>
<evidence type="ECO:0000256" key="1">
    <source>
        <dbReference type="ARBA" id="ARBA00004141"/>
    </source>
</evidence>
<dbReference type="InterPro" id="IPR003439">
    <property type="entry name" value="ABC_transporter-like_ATP-bd"/>
</dbReference>
<evidence type="ECO:0000259" key="8">
    <source>
        <dbReference type="Pfam" id="PF00005"/>
    </source>
</evidence>
<dbReference type="Proteomes" id="UP001600888">
    <property type="component" value="Unassembled WGS sequence"/>
</dbReference>
<dbReference type="Gene3D" id="1.20.1560.10">
    <property type="entry name" value="ABC transporter type 1, transmembrane domain"/>
    <property type="match status" value="1"/>
</dbReference>
<dbReference type="SUPFAM" id="SSF52540">
    <property type="entry name" value="P-loop containing nucleoside triphosphate hydrolases"/>
    <property type="match status" value="1"/>
</dbReference>
<sequence length="302" mass="33190">MVQDSEMHPDASNPEPTAELPQEMRAFQAYKRIFRYGSNIDHILQCIAAVAAVASGAGIALLGIMFSSQYTIIQLGFGLAFWQGIHMLARGEIKNSGQIFTVVMSIILASTNLTSLAPHFVDFSQAASAASKLFSLIDRTSGIDPFSKTGERPSEVNGFIELNNVRFAYPTRPNTTVLQDFSLAIPAGKVTALVGPSGSGKSTIIGLLERWYNPHFGSVKLDGRPIDHYNLNWLRMSVRLVQQEPVLFRGTVFDNIKQGLVGTEWEHATREEQLQKIQDAAKISFAHEFITGLPDGYDTEIG</sequence>